<comment type="caution">
    <text evidence="2">The sequence shown here is derived from an EMBL/GenBank/DDBJ whole genome shotgun (WGS) entry which is preliminary data.</text>
</comment>
<evidence type="ECO:0000256" key="1">
    <source>
        <dbReference type="SAM" id="MobiDB-lite"/>
    </source>
</evidence>
<feature type="compositionally biased region" description="Basic residues" evidence="1">
    <location>
        <begin position="59"/>
        <end position="71"/>
    </location>
</feature>
<dbReference type="RefSeq" id="WP_190959368.1">
    <property type="nucleotide sequence ID" value="NZ_JACJTU010000060.1"/>
</dbReference>
<accession>A0ABR8KH18</accession>
<sequence>MLHPLASTAFVRAVIQVTEMAKMLNVALGKSLRCLATLIRLGISHLCTRYFYRKRLPGHHMRGWGRNRGKNSSHTPHAYPSPMASP</sequence>
<protein>
    <recommendedName>
        <fullName evidence="4">Secreted protein</fullName>
    </recommendedName>
</protein>
<evidence type="ECO:0000313" key="2">
    <source>
        <dbReference type="EMBL" id="MBD2738844.1"/>
    </source>
</evidence>
<reference evidence="2 3" key="1">
    <citation type="journal article" date="2020" name="ISME J.">
        <title>Comparative genomics reveals insights into cyanobacterial evolution and habitat adaptation.</title>
        <authorList>
            <person name="Chen M.Y."/>
            <person name="Teng W.K."/>
            <person name="Zhao L."/>
            <person name="Hu C.X."/>
            <person name="Zhou Y.K."/>
            <person name="Han B.P."/>
            <person name="Song L.R."/>
            <person name="Shu W.S."/>
        </authorList>
    </citation>
    <scope>NUCLEOTIDE SEQUENCE [LARGE SCALE GENOMIC DNA]</scope>
    <source>
        <strain evidence="2 3">FACHB-159</strain>
    </source>
</reference>
<keyword evidence="3" id="KW-1185">Reference proteome</keyword>
<feature type="region of interest" description="Disordered" evidence="1">
    <location>
        <begin position="59"/>
        <end position="86"/>
    </location>
</feature>
<evidence type="ECO:0008006" key="4">
    <source>
        <dbReference type="Google" id="ProtNLM"/>
    </source>
</evidence>
<name>A0ABR8KH18_9NOSO</name>
<evidence type="ECO:0000313" key="3">
    <source>
        <dbReference type="Proteomes" id="UP000637383"/>
    </source>
</evidence>
<organism evidence="2 3">
    <name type="scientific">Nostoc paludosum FACHB-159</name>
    <dbReference type="NCBI Taxonomy" id="2692908"/>
    <lineage>
        <taxon>Bacteria</taxon>
        <taxon>Bacillati</taxon>
        <taxon>Cyanobacteriota</taxon>
        <taxon>Cyanophyceae</taxon>
        <taxon>Nostocales</taxon>
        <taxon>Nostocaceae</taxon>
        <taxon>Nostoc</taxon>
    </lineage>
</organism>
<proteinExistence type="predicted"/>
<dbReference type="EMBL" id="JACJTU010000060">
    <property type="protein sequence ID" value="MBD2738844.1"/>
    <property type="molecule type" value="Genomic_DNA"/>
</dbReference>
<dbReference type="Proteomes" id="UP000637383">
    <property type="component" value="Unassembled WGS sequence"/>
</dbReference>
<gene>
    <name evidence="2" type="ORF">H6H03_34085</name>
</gene>